<dbReference type="Proteomes" id="UP000699462">
    <property type="component" value="Unassembled WGS sequence"/>
</dbReference>
<keyword evidence="1" id="KW-0245">EGF-like domain</keyword>
<keyword evidence="1" id="KW-1015">Disulfide bond</keyword>
<keyword evidence="2" id="KW-1133">Transmembrane helix</keyword>
<dbReference type="PROSITE" id="PS00022">
    <property type="entry name" value="EGF_1"/>
    <property type="match status" value="1"/>
</dbReference>
<reference evidence="4 5" key="1">
    <citation type="submission" date="2019-07" db="EMBL/GenBank/DDBJ databases">
        <title>Annotation for the trematode Paragonimus westermani.</title>
        <authorList>
            <person name="Choi Y.-J."/>
        </authorList>
    </citation>
    <scope>NUCLEOTIDE SEQUENCE [LARGE SCALE GENOMIC DNA]</scope>
    <source>
        <strain evidence="4">180907_Pwestermani</strain>
    </source>
</reference>
<evidence type="ECO:0000259" key="3">
    <source>
        <dbReference type="PROSITE" id="PS50026"/>
    </source>
</evidence>
<evidence type="ECO:0000256" key="2">
    <source>
        <dbReference type="SAM" id="Phobius"/>
    </source>
</evidence>
<feature type="domain" description="EGF-like" evidence="3">
    <location>
        <begin position="374"/>
        <end position="420"/>
    </location>
</feature>
<dbReference type="OrthoDB" id="6130531at2759"/>
<sequence length="560" mass="63710">MAHILKPFILLVIKLLSTNCYTEMLDLWLSELNGNKIRVLVELKRHLSAKAYLRGFTRGIFGTLLFPIFAPISGSFEATKNFSVGVQDIVYKSGLTAQQNYELYVTFVRNYFCMTDDQQYWQCCDLPAFDDSCETIPRQAREVMHVLMDPVQSISVFFLYHWCIRAWEDYRHTDAMVQRSLKSQIELYCPDPCYGGPCIYLQGVKNPFLCKTVGPFENEYVCDCNTLHEWDPNLQLCVPRNPCLNKQFPPCVLENTLSCIAVGQYEAHCVCKTEFMGPDCSLPRDACVERLNQSSPTGYANCQVQHGNKCYPLLGTDYYTCTCVGSYTPSLTVSEDNCLNRLDPCWKANISVQTGLDSLDHYKSSRRKQKIKATGTEVAHYTITCLNGGTCVSSADFSRSFCICPKSASGETLFTGLNCETPIGVWSEWSLPSACFPQKCGKTRYQWRRRKCLNTSYPDHLTNAEELSKLVYYNFSGTPRQNVYCMGTTEEVLPCEPLAPCSALRLPSRMREELFDYRSLYYFGLITIAQVVFSGLSWYVVSTPILRYIHKRSTRGSLPT</sequence>
<comment type="caution">
    <text evidence="4">The sequence shown here is derived from an EMBL/GenBank/DDBJ whole genome shotgun (WGS) entry which is preliminary data.</text>
</comment>
<proteinExistence type="predicted"/>
<feature type="disulfide bond" evidence="1">
    <location>
        <begin position="385"/>
        <end position="402"/>
    </location>
</feature>
<gene>
    <name evidence="4" type="ORF">P879_03654</name>
</gene>
<dbReference type="Gene3D" id="2.10.25.10">
    <property type="entry name" value="Laminin"/>
    <property type="match status" value="1"/>
</dbReference>
<dbReference type="AlphaFoldDB" id="A0A8T0DI89"/>
<evidence type="ECO:0000256" key="1">
    <source>
        <dbReference type="PROSITE-ProRule" id="PRU00076"/>
    </source>
</evidence>
<organism evidence="4 5">
    <name type="scientific">Paragonimus westermani</name>
    <dbReference type="NCBI Taxonomy" id="34504"/>
    <lineage>
        <taxon>Eukaryota</taxon>
        <taxon>Metazoa</taxon>
        <taxon>Spiralia</taxon>
        <taxon>Lophotrochozoa</taxon>
        <taxon>Platyhelminthes</taxon>
        <taxon>Trematoda</taxon>
        <taxon>Digenea</taxon>
        <taxon>Plagiorchiida</taxon>
        <taxon>Troglotremata</taxon>
        <taxon>Troglotrematidae</taxon>
        <taxon>Paragonimus</taxon>
    </lineage>
</organism>
<keyword evidence="2" id="KW-0472">Membrane</keyword>
<protein>
    <recommendedName>
        <fullName evidence="3">EGF-like domain-containing protein</fullName>
    </recommendedName>
</protein>
<name>A0A8T0DI89_9TREM</name>
<comment type="caution">
    <text evidence="1">Lacks conserved residue(s) required for the propagation of feature annotation.</text>
</comment>
<keyword evidence="2" id="KW-0812">Transmembrane</keyword>
<evidence type="ECO:0000313" key="4">
    <source>
        <dbReference type="EMBL" id="KAF8567583.1"/>
    </source>
</evidence>
<feature type="transmembrane region" description="Helical" evidence="2">
    <location>
        <begin position="520"/>
        <end position="541"/>
    </location>
</feature>
<evidence type="ECO:0000313" key="5">
    <source>
        <dbReference type="Proteomes" id="UP000699462"/>
    </source>
</evidence>
<dbReference type="InterPro" id="IPR000742">
    <property type="entry name" value="EGF"/>
</dbReference>
<keyword evidence="5" id="KW-1185">Reference proteome</keyword>
<accession>A0A8T0DI89</accession>
<dbReference type="EMBL" id="JTDF01003690">
    <property type="protein sequence ID" value="KAF8567583.1"/>
    <property type="molecule type" value="Genomic_DNA"/>
</dbReference>
<dbReference type="PROSITE" id="PS50026">
    <property type="entry name" value="EGF_3"/>
    <property type="match status" value="1"/>
</dbReference>